<evidence type="ECO:0000313" key="1">
    <source>
        <dbReference type="EMBL" id="STY93097.1"/>
    </source>
</evidence>
<accession>A0A378Q1W4</accession>
<proteinExistence type="predicted"/>
<organism evidence="1 2">
    <name type="scientific">Moraxella bovis</name>
    <dbReference type="NCBI Taxonomy" id="476"/>
    <lineage>
        <taxon>Bacteria</taxon>
        <taxon>Pseudomonadati</taxon>
        <taxon>Pseudomonadota</taxon>
        <taxon>Gammaproteobacteria</taxon>
        <taxon>Moraxellales</taxon>
        <taxon>Moraxellaceae</taxon>
        <taxon>Moraxella</taxon>
    </lineage>
</organism>
<dbReference type="Pfam" id="PF05069">
    <property type="entry name" value="Phage_tail_S"/>
    <property type="match status" value="1"/>
</dbReference>
<dbReference type="InterPro" id="IPR006522">
    <property type="entry name" value="Phage_virion_morphogenesis"/>
</dbReference>
<name>A0A378Q1W4_MORBO</name>
<dbReference type="Proteomes" id="UP000254133">
    <property type="component" value="Unassembled WGS sequence"/>
</dbReference>
<dbReference type="NCBIfam" id="TIGR01635">
    <property type="entry name" value="tail_comp_S"/>
    <property type="match status" value="1"/>
</dbReference>
<sequence length="160" mass="17157">MLIINLDDSQAQSTLAQLLRNASNSRVIMQGLATELETMTADNFENEAFGGQAWVRKAFGNGKTLTKTGELKDSITSSATTHTASIGTNMIYARIHHFGGTITPKQKSHLVFATPNGFAKVKSVTLPARPFLPISPDGQLQSDGDRRLIEVALSALISGT</sequence>
<dbReference type="AlphaFoldDB" id="A0A378Q1W4"/>
<gene>
    <name evidence="1" type="ORF">NCTC9426_01812</name>
</gene>
<evidence type="ECO:0000313" key="2">
    <source>
        <dbReference type="Proteomes" id="UP000254133"/>
    </source>
</evidence>
<dbReference type="EMBL" id="UGPZ01000003">
    <property type="protein sequence ID" value="STY93097.1"/>
    <property type="molecule type" value="Genomic_DNA"/>
</dbReference>
<dbReference type="RefSeq" id="WP_115369537.1">
    <property type="nucleotide sequence ID" value="NZ_UGPZ01000003.1"/>
</dbReference>
<protein>
    <submittedName>
        <fullName evidence="1">Mu-like prophage protein gpG</fullName>
    </submittedName>
</protein>
<reference evidence="1 2" key="1">
    <citation type="submission" date="2018-06" db="EMBL/GenBank/DDBJ databases">
        <authorList>
            <consortium name="Pathogen Informatics"/>
            <person name="Doyle S."/>
        </authorList>
    </citation>
    <scope>NUCLEOTIDE SEQUENCE [LARGE SCALE GENOMIC DNA]</scope>
    <source>
        <strain evidence="1 2">NCTC9426</strain>
    </source>
</reference>